<dbReference type="Pfam" id="PF02234">
    <property type="entry name" value="CDI"/>
    <property type="match status" value="1"/>
</dbReference>
<reference evidence="8" key="1">
    <citation type="submission" date="2021-01" db="UniProtKB">
        <authorList>
            <consortium name="EnsemblPlants"/>
        </authorList>
    </citation>
    <scope>IDENTIFICATION</scope>
</reference>
<name>A0A7N0UH75_KALFE</name>
<dbReference type="GO" id="GO:0051726">
    <property type="term" value="P:regulation of cell cycle"/>
    <property type="evidence" value="ECO:0007669"/>
    <property type="project" value="InterPro"/>
</dbReference>
<keyword evidence="3 5" id="KW-0649">Protein kinase inhibitor</keyword>
<dbReference type="PANTHER" id="PTHR46776">
    <property type="entry name" value="CYCLIN-DEPENDENT KINASE INHIBITOR 4-RELATED"/>
    <property type="match status" value="1"/>
</dbReference>
<dbReference type="EnsemblPlants" id="Kaladp0068s0026.1.v1.1">
    <property type="protein sequence ID" value="Kaladp0068s0026.1.v1.1"/>
    <property type="gene ID" value="Kaladp0068s0026.v1.1"/>
</dbReference>
<evidence type="ECO:0000256" key="3">
    <source>
        <dbReference type="ARBA" id="ARBA00023013"/>
    </source>
</evidence>
<evidence type="ECO:0000256" key="5">
    <source>
        <dbReference type="PIRNR" id="PIRNR017811"/>
    </source>
</evidence>
<evidence type="ECO:0000313" key="8">
    <source>
        <dbReference type="EnsemblPlants" id="Kaladp0068s0026.1.v1.1"/>
    </source>
</evidence>
<dbReference type="InterPro" id="IPR044898">
    <property type="entry name" value="CDI_dom_sf"/>
</dbReference>
<sequence length="221" mass="24572">MGKYIKKSTPKSDVAAMEIPLSSTGVRTRAKTLALQKLQRHTPPLPAANPVYDESSYLQLRSRRLRKLQPLRQPGDPEFDSCPNFSSRRAGLSLVVKKGSGNGTVELEIGDLDASFSENDLNFEAEQIRDSTSRESTPCNSVRGADTFSTPGSTARLPRLSLSHARVQNATPQVMPTASEIEEFFALAEQHQHRIFLEKYNFDVVSGRPMPGRYEWVPVNP</sequence>
<feature type="domain" description="Cyclin-dependent kinase inhibitor" evidence="7">
    <location>
        <begin position="175"/>
        <end position="219"/>
    </location>
</feature>
<dbReference type="Gene3D" id="4.10.365.10">
    <property type="entry name" value="p27"/>
    <property type="match status" value="1"/>
</dbReference>
<dbReference type="GO" id="GO:0004861">
    <property type="term" value="F:cyclin-dependent protein serine/threonine kinase inhibitor activity"/>
    <property type="evidence" value="ECO:0007669"/>
    <property type="project" value="UniProtKB-UniRule"/>
</dbReference>
<comment type="subcellular location">
    <subcellularLocation>
        <location evidence="1">Nucleus</location>
        <location evidence="1">Nucleoplasm</location>
    </subcellularLocation>
</comment>
<protein>
    <recommendedName>
        <fullName evidence="5">Cyclin-dependent kinase inhibitor</fullName>
    </recommendedName>
</protein>
<keyword evidence="4" id="KW-0131">Cell cycle</keyword>
<evidence type="ECO:0000256" key="4">
    <source>
        <dbReference type="ARBA" id="ARBA00023306"/>
    </source>
</evidence>
<feature type="region of interest" description="Disordered" evidence="6">
    <location>
        <begin position="129"/>
        <end position="152"/>
    </location>
</feature>
<dbReference type="InterPro" id="IPR044275">
    <property type="entry name" value="KRP"/>
</dbReference>
<dbReference type="OMA" id="CGDNERI"/>
<comment type="similarity">
    <text evidence="2 5">Belongs to the CDI family. ICK/KRP subfamily.</text>
</comment>
<dbReference type="AlphaFoldDB" id="A0A7N0UH75"/>
<proteinExistence type="inferred from homology"/>
<evidence type="ECO:0000313" key="9">
    <source>
        <dbReference type="Proteomes" id="UP000594263"/>
    </source>
</evidence>
<dbReference type="Proteomes" id="UP000594263">
    <property type="component" value="Unplaced"/>
</dbReference>
<evidence type="ECO:0000256" key="6">
    <source>
        <dbReference type="SAM" id="MobiDB-lite"/>
    </source>
</evidence>
<organism evidence="8 9">
    <name type="scientific">Kalanchoe fedtschenkoi</name>
    <name type="common">Lavender scallops</name>
    <name type="synonym">South American air plant</name>
    <dbReference type="NCBI Taxonomy" id="63787"/>
    <lineage>
        <taxon>Eukaryota</taxon>
        <taxon>Viridiplantae</taxon>
        <taxon>Streptophyta</taxon>
        <taxon>Embryophyta</taxon>
        <taxon>Tracheophyta</taxon>
        <taxon>Spermatophyta</taxon>
        <taxon>Magnoliopsida</taxon>
        <taxon>eudicotyledons</taxon>
        <taxon>Gunneridae</taxon>
        <taxon>Pentapetalae</taxon>
        <taxon>Saxifragales</taxon>
        <taxon>Crassulaceae</taxon>
        <taxon>Kalanchoe</taxon>
    </lineage>
</organism>
<keyword evidence="9" id="KW-1185">Reference proteome</keyword>
<evidence type="ECO:0000256" key="1">
    <source>
        <dbReference type="ARBA" id="ARBA00004642"/>
    </source>
</evidence>
<dbReference type="InterPro" id="IPR003175">
    <property type="entry name" value="CDI_dom"/>
</dbReference>
<evidence type="ECO:0000256" key="2">
    <source>
        <dbReference type="ARBA" id="ARBA00010274"/>
    </source>
</evidence>
<accession>A0A7N0UH75</accession>
<dbReference type="Gramene" id="Kaladp0068s0026.1.v1.1">
    <property type="protein sequence ID" value="Kaladp0068s0026.1.v1.1"/>
    <property type="gene ID" value="Kaladp0068s0026.v1.1"/>
</dbReference>
<dbReference type="GO" id="GO:0005654">
    <property type="term" value="C:nucleoplasm"/>
    <property type="evidence" value="ECO:0007669"/>
    <property type="project" value="UniProtKB-SubCell"/>
</dbReference>
<dbReference type="PIRSF" id="PIRSF017811">
    <property type="entry name" value="CDK_inhib_pln"/>
    <property type="match status" value="1"/>
</dbReference>
<evidence type="ECO:0000259" key="7">
    <source>
        <dbReference type="Pfam" id="PF02234"/>
    </source>
</evidence>